<comment type="caution">
    <text evidence="2">The sequence shown here is derived from an EMBL/GenBank/DDBJ whole genome shotgun (WGS) entry which is preliminary data.</text>
</comment>
<feature type="compositionally biased region" description="Polar residues" evidence="1">
    <location>
        <begin position="206"/>
        <end position="222"/>
    </location>
</feature>
<dbReference type="Proteomes" id="UP000239649">
    <property type="component" value="Unassembled WGS sequence"/>
</dbReference>
<organism evidence="2 3">
    <name type="scientific">Micractinium conductrix</name>
    <dbReference type="NCBI Taxonomy" id="554055"/>
    <lineage>
        <taxon>Eukaryota</taxon>
        <taxon>Viridiplantae</taxon>
        <taxon>Chlorophyta</taxon>
        <taxon>core chlorophytes</taxon>
        <taxon>Trebouxiophyceae</taxon>
        <taxon>Chlorellales</taxon>
        <taxon>Chlorellaceae</taxon>
        <taxon>Chlorella clade</taxon>
        <taxon>Micractinium</taxon>
    </lineage>
</organism>
<name>A0A2P6V957_9CHLO</name>
<dbReference type="InterPro" id="IPR027417">
    <property type="entry name" value="P-loop_NTPase"/>
</dbReference>
<dbReference type="AlphaFoldDB" id="A0A2P6V957"/>
<dbReference type="SUPFAM" id="SSF52540">
    <property type="entry name" value="P-loop containing nucleoside triphosphate hydrolases"/>
    <property type="match status" value="1"/>
</dbReference>
<protein>
    <submittedName>
        <fullName evidence="2">Sulfotransferase</fullName>
    </submittedName>
</protein>
<keyword evidence="3" id="KW-1185">Reference proteome</keyword>
<proteinExistence type="predicted"/>
<evidence type="ECO:0000256" key="1">
    <source>
        <dbReference type="SAM" id="MobiDB-lite"/>
    </source>
</evidence>
<dbReference type="OrthoDB" id="545675at2759"/>
<sequence>MGRAGGERQLHRVGVKDAKHILHLQEILAVANNKVMHIVRDGRDVAASLAARSNEYTWESSMGSCGGSGLAGRLAGRLAGWVDDNKAVLPFLADRRVLSIKFEDFFNADRVLRVLRQLAAFVRAPAPDERLLLALHPSTTPLTGLDRCAAYPNEAAKRADLAASSVQQLATMAAFRAAAVASAEAAAAGEAVEQPPDPLAHDSRRAWQSSQAWSPQESTWRQRLSKGKKADVEAHKEMQRMLQHFGYPKA</sequence>
<evidence type="ECO:0000313" key="2">
    <source>
        <dbReference type="EMBL" id="PSC70605.1"/>
    </source>
</evidence>
<dbReference type="Gene3D" id="3.40.50.300">
    <property type="entry name" value="P-loop containing nucleotide triphosphate hydrolases"/>
    <property type="match status" value="1"/>
</dbReference>
<evidence type="ECO:0000313" key="3">
    <source>
        <dbReference type="Proteomes" id="UP000239649"/>
    </source>
</evidence>
<gene>
    <name evidence="2" type="ORF">C2E20_6077</name>
</gene>
<feature type="region of interest" description="Disordered" evidence="1">
    <location>
        <begin position="189"/>
        <end position="229"/>
    </location>
</feature>
<accession>A0A2P6V957</accession>
<dbReference type="GO" id="GO:0016740">
    <property type="term" value="F:transferase activity"/>
    <property type="evidence" value="ECO:0007669"/>
    <property type="project" value="UniProtKB-KW"/>
</dbReference>
<reference evidence="2 3" key="1">
    <citation type="journal article" date="2018" name="Plant J.">
        <title>Genome sequences of Chlorella sorokiniana UTEX 1602 and Micractinium conductrix SAG 241.80: implications to maltose excretion by a green alga.</title>
        <authorList>
            <person name="Arriola M.B."/>
            <person name="Velmurugan N."/>
            <person name="Zhang Y."/>
            <person name="Plunkett M.H."/>
            <person name="Hondzo H."/>
            <person name="Barney B.M."/>
        </authorList>
    </citation>
    <scope>NUCLEOTIDE SEQUENCE [LARGE SCALE GENOMIC DNA]</scope>
    <source>
        <strain evidence="2 3">SAG 241.80</strain>
    </source>
</reference>
<dbReference type="EMBL" id="LHPF02000019">
    <property type="protein sequence ID" value="PSC70605.1"/>
    <property type="molecule type" value="Genomic_DNA"/>
</dbReference>